<dbReference type="Proteomes" id="UP001143910">
    <property type="component" value="Unassembled WGS sequence"/>
</dbReference>
<reference evidence="1" key="1">
    <citation type="submission" date="2022-08" db="EMBL/GenBank/DDBJ databases">
        <title>Genome Sequence of Lecanicillium fungicola.</title>
        <authorList>
            <person name="Buettner E."/>
        </authorList>
    </citation>
    <scope>NUCLEOTIDE SEQUENCE</scope>
    <source>
        <strain evidence="1">Babe33</strain>
    </source>
</reference>
<gene>
    <name evidence="1" type="ORF">NQ176_g5383</name>
</gene>
<protein>
    <submittedName>
        <fullName evidence="1">Uncharacterized protein</fullName>
    </submittedName>
</protein>
<evidence type="ECO:0000313" key="1">
    <source>
        <dbReference type="EMBL" id="KAJ2975690.1"/>
    </source>
</evidence>
<dbReference type="EMBL" id="JANJQO010000676">
    <property type="protein sequence ID" value="KAJ2975690.1"/>
    <property type="molecule type" value="Genomic_DNA"/>
</dbReference>
<proteinExistence type="predicted"/>
<keyword evidence="2" id="KW-1185">Reference proteome</keyword>
<comment type="caution">
    <text evidence="1">The sequence shown here is derived from an EMBL/GenBank/DDBJ whole genome shotgun (WGS) entry which is preliminary data.</text>
</comment>
<sequence length="289" mass="30360">MRFAPISLLVGLAAADAGITFQVYDGPSCNQNSLKPDRVIQNINSNSGNGVESSGCTAVSFKSGKFVQFSDGFKCNIYSDFSCKNFVLSVTAPDGCDSQPGNSVLCFSQAEFDNPFATSHVSITVGSKEVGVSQNVGSLFTEGIAQACGDTGCDPTNKRSFPYNHFNQHGQTSISLTGSYQNTNQRDYMKAILTSVQSKTLHGLGVDGSGSSANDNLIATQFTFFQVVIRDNGGSIQCQMTATIDTNSQKQGPGDCGIVGQLESAALQAIPAVGGLLAKAFDFTCKIAN</sequence>
<accession>A0ACC1N8T5</accession>
<evidence type="ECO:0000313" key="2">
    <source>
        <dbReference type="Proteomes" id="UP001143910"/>
    </source>
</evidence>
<organism evidence="1 2">
    <name type="scientific">Zarea fungicola</name>
    <dbReference type="NCBI Taxonomy" id="93591"/>
    <lineage>
        <taxon>Eukaryota</taxon>
        <taxon>Fungi</taxon>
        <taxon>Dikarya</taxon>
        <taxon>Ascomycota</taxon>
        <taxon>Pezizomycotina</taxon>
        <taxon>Sordariomycetes</taxon>
        <taxon>Hypocreomycetidae</taxon>
        <taxon>Hypocreales</taxon>
        <taxon>Cordycipitaceae</taxon>
        <taxon>Zarea</taxon>
    </lineage>
</organism>
<name>A0ACC1N8T5_9HYPO</name>